<dbReference type="PANTHER" id="PTHR48081">
    <property type="entry name" value="AB HYDROLASE SUPERFAMILY PROTEIN C4A8.06C"/>
    <property type="match status" value="1"/>
</dbReference>
<dbReference type="GeneID" id="85498319"/>
<dbReference type="EMBL" id="AP028218">
    <property type="protein sequence ID" value="BEI94449.1"/>
    <property type="molecule type" value="Genomic_DNA"/>
</dbReference>
<sequence length="334" mass="36593">MAVLNPLDPALLPRLNKQYIDFYNMNLANVPMIHQLPWDPSLHSMKSVAGGAPALPVSRTRDLDLHTFRIRIFYPDTDTANPPVVIWYHGGGMVLGSLEADNALCTRIVRAAGCAVVAVDYRLAPENPFPTGADDAWTAFKYIVEHGSELGLDASRIGIGGFSSGGNLAATVSQRAGLEGFPLAFVVLSVPVTDNTAGPENFASWKQNRNCPGLNDDKMLWYRDQYLPKTLDRADPRSSPLLAPDEWVAVSPDSYIVLAGLDLLYSEGLAYSERLKKMGKAVDVVVFDDLPHLAMAMDGVLDRAQEWNLGICNYIAERFGQPPVVLSDLYESRT</sequence>
<gene>
    <name evidence="3" type="ORF">CcaverHIS019_0700210</name>
</gene>
<reference evidence="3" key="1">
    <citation type="journal article" date="2023" name="BMC Genomics">
        <title>Chromosome-level genome assemblies of Cutaneotrichosporon spp. (Trichosporonales, Basidiomycota) reveal imbalanced evolution between nucleotide sequences and chromosome synteny.</title>
        <authorList>
            <person name="Kobayashi Y."/>
            <person name="Kayamori A."/>
            <person name="Aoki K."/>
            <person name="Shiwa Y."/>
            <person name="Matsutani M."/>
            <person name="Fujita N."/>
            <person name="Sugita T."/>
            <person name="Iwasaki W."/>
            <person name="Tanaka N."/>
            <person name="Takashima M."/>
        </authorList>
    </citation>
    <scope>NUCLEOTIDE SEQUENCE</scope>
    <source>
        <strain evidence="3">HIS019</strain>
    </source>
</reference>
<evidence type="ECO:0000256" key="1">
    <source>
        <dbReference type="ARBA" id="ARBA00022801"/>
    </source>
</evidence>
<dbReference type="SUPFAM" id="SSF53474">
    <property type="entry name" value="alpha/beta-Hydrolases"/>
    <property type="match status" value="1"/>
</dbReference>
<dbReference type="InterPro" id="IPR013094">
    <property type="entry name" value="AB_hydrolase_3"/>
</dbReference>
<accession>A0AA48L9K8</accession>
<keyword evidence="4" id="KW-1185">Reference proteome</keyword>
<dbReference type="Proteomes" id="UP001233271">
    <property type="component" value="Chromosome 7a"/>
</dbReference>
<dbReference type="RefSeq" id="XP_060459714.1">
    <property type="nucleotide sequence ID" value="XM_060603418.1"/>
</dbReference>
<protein>
    <recommendedName>
        <fullName evidence="2">Alpha/beta hydrolase fold-3 domain-containing protein</fullName>
    </recommendedName>
</protein>
<dbReference type="Gene3D" id="3.40.50.1820">
    <property type="entry name" value="alpha/beta hydrolase"/>
    <property type="match status" value="1"/>
</dbReference>
<evidence type="ECO:0000259" key="2">
    <source>
        <dbReference type="Pfam" id="PF07859"/>
    </source>
</evidence>
<dbReference type="InterPro" id="IPR050300">
    <property type="entry name" value="GDXG_lipolytic_enzyme"/>
</dbReference>
<organism evidence="3 4">
    <name type="scientific">Cutaneotrichosporon cavernicola</name>
    <dbReference type="NCBI Taxonomy" id="279322"/>
    <lineage>
        <taxon>Eukaryota</taxon>
        <taxon>Fungi</taxon>
        <taxon>Dikarya</taxon>
        <taxon>Basidiomycota</taxon>
        <taxon>Agaricomycotina</taxon>
        <taxon>Tremellomycetes</taxon>
        <taxon>Trichosporonales</taxon>
        <taxon>Trichosporonaceae</taxon>
        <taxon>Cutaneotrichosporon</taxon>
    </lineage>
</organism>
<dbReference type="PANTHER" id="PTHR48081:SF8">
    <property type="entry name" value="ALPHA_BETA HYDROLASE FOLD-3 DOMAIN-CONTAINING PROTEIN-RELATED"/>
    <property type="match status" value="1"/>
</dbReference>
<dbReference type="InterPro" id="IPR029058">
    <property type="entry name" value="AB_hydrolase_fold"/>
</dbReference>
<keyword evidence="1" id="KW-0378">Hydrolase</keyword>
<evidence type="ECO:0000313" key="3">
    <source>
        <dbReference type="EMBL" id="BEI94449.1"/>
    </source>
</evidence>
<proteinExistence type="predicted"/>
<dbReference type="AlphaFoldDB" id="A0AA48L9K8"/>
<evidence type="ECO:0000313" key="4">
    <source>
        <dbReference type="Proteomes" id="UP001233271"/>
    </source>
</evidence>
<dbReference type="Pfam" id="PF07859">
    <property type="entry name" value="Abhydrolase_3"/>
    <property type="match status" value="1"/>
</dbReference>
<name>A0AA48L9K8_9TREE</name>
<dbReference type="KEGG" id="ccac:CcaHIS019_0700210"/>
<feature type="domain" description="Alpha/beta hydrolase fold-3" evidence="2">
    <location>
        <begin position="85"/>
        <end position="294"/>
    </location>
</feature>
<dbReference type="GO" id="GO:0016787">
    <property type="term" value="F:hydrolase activity"/>
    <property type="evidence" value="ECO:0007669"/>
    <property type="project" value="UniProtKB-KW"/>
</dbReference>